<sequence>MIEWCNANQGFVMTVLTLVYVIATIAIVLLARHSNKIAQANLQTLVDLEREKSRPLIDVDLVPDSIFLSLHVSNRGLTPAYDVQFSITPTLTYLEGHGKNVPLAILDNGLTSLAPGSTTKTLIGSFKELKDANPTLQYTGEVVFKDANGRSYKSPVNIDLRWREKNYYINRNTIHDVAVQLEEIKQEFKFIANGFHKPHVITQDAKEKREEDEALREMVMAEKDSAG</sequence>
<evidence type="ECO:0000313" key="2">
    <source>
        <dbReference type="EMBL" id="QHI68587.1"/>
    </source>
</evidence>
<dbReference type="RefSeq" id="WP_160627051.1">
    <property type="nucleotide sequence ID" value="NZ_CP047593.1"/>
</dbReference>
<keyword evidence="3" id="KW-1185">Reference proteome</keyword>
<feature type="transmembrane region" description="Helical" evidence="1">
    <location>
        <begin position="12"/>
        <end position="31"/>
    </location>
</feature>
<evidence type="ECO:0000313" key="3">
    <source>
        <dbReference type="Proteomes" id="UP000464954"/>
    </source>
</evidence>
<proteinExistence type="predicted"/>
<dbReference type="KEGG" id="taer:GT409_03690"/>
<keyword evidence="1" id="KW-0812">Transmembrane</keyword>
<protein>
    <submittedName>
        <fullName evidence="2">Uncharacterized protein</fullName>
    </submittedName>
</protein>
<accession>A0A6P1M423</accession>
<gene>
    <name evidence="2" type="ORF">GT409_03690</name>
</gene>
<dbReference type="Proteomes" id="UP000464954">
    <property type="component" value="Chromosome"/>
</dbReference>
<keyword evidence="1" id="KW-1133">Transmembrane helix</keyword>
<name>A0A6P1M423_9BACT</name>
<dbReference type="AlphaFoldDB" id="A0A6P1M423"/>
<organism evidence="2 3">
    <name type="scientific">Tichowtungia aerotolerans</name>
    <dbReference type="NCBI Taxonomy" id="2697043"/>
    <lineage>
        <taxon>Bacteria</taxon>
        <taxon>Pseudomonadati</taxon>
        <taxon>Kiritimatiellota</taxon>
        <taxon>Tichowtungiia</taxon>
        <taxon>Tichowtungiales</taxon>
        <taxon>Tichowtungiaceae</taxon>
        <taxon>Tichowtungia</taxon>
    </lineage>
</organism>
<reference evidence="2 3" key="1">
    <citation type="submission" date="2020-01" db="EMBL/GenBank/DDBJ databases">
        <title>Ponticoccus aerotolerans gen. nov., sp. nov., an anaerobic bacterium and proposal of Ponticoccusceae fam. nov., Ponticoccusles ord. nov. and Ponticoccuse classis nov. in the phylum Kiritimatiellaeota.</title>
        <authorList>
            <person name="Zhou L.Y."/>
            <person name="Du Z.J."/>
        </authorList>
    </citation>
    <scope>NUCLEOTIDE SEQUENCE [LARGE SCALE GENOMIC DNA]</scope>
    <source>
        <strain evidence="2 3">S-5007</strain>
    </source>
</reference>
<dbReference type="EMBL" id="CP047593">
    <property type="protein sequence ID" value="QHI68587.1"/>
    <property type="molecule type" value="Genomic_DNA"/>
</dbReference>
<keyword evidence="1" id="KW-0472">Membrane</keyword>
<evidence type="ECO:0000256" key="1">
    <source>
        <dbReference type="SAM" id="Phobius"/>
    </source>
</evidence>